<evidence type="ECO:0000256" key="9">
    <source>
        <dbReference type="ARBA" id="ARBA00022840"/>
    </source>
</evidence>
<dbReference type="UniPathway" id="UPA00057">
    <property type="reaction ID" value="UER00098"/>
</dbReference>
<dbReference type="SUPFAM" id="SSF55060">
    <property type="entry name" value="GHMP Kinase, C-terminal domain"/>
    <property type="match status" value="1"/>
</dbReference>
<evidence type="ECO:0000256" key="7">
    <source>
        <dbReference type="ARBA" id="ARBA00022741"/>
    </source>
</evidence>
<dbReference type="GO" id="GO:0019287">
    <property type="term" value="P:isopentenyl diphosphate biosynthetic process, mevalonate pathway"/>
    <property type="evidence" value="ECO:0007669"/>
    <property type="project" value="UniProtKB-UniPathway"/>
</dbReference>
<evidence type="ECO:0000256" key="10">
    <source>
        <dbReference type="ARBA" id="ARBA00022842"/>
    </source>
</evidence>
<feature type="domain" description="GHMP kinase C-terminal" evidence="14">
    <location>
        <begin position="745"/>
        <end position="793"/>
    </location>
</feature>
<dbReference type="Pfam" id="PF08544">
    <property type="entry name" value="GHMP_kinases_C"/>
    <property type="match status" value="1"/>
</dbReference>
<evidence type="ECO:0000256" key="8">
    <source>
        <dbReference type="ARBA" id="ARBA00022777"/>
    </source>
</evidence>
<evidence type="ECO:0000256" key="12">
    <source>
        <dbReference type="ARBA" id="ARBA00029438"/>
    </source>
</evidence>
<gene>
    <name evidence="15" type="primary">MVK</name>
</gene>
<dbReference type="InterPro" id="IPR036691">
    <property type="entry name" value="Endo/exonu/phosph_ase_sf"/>
</dbReference>
<dbReference type="SUPFAM" id="SSF57997">
    <property type="entry name" value="Tropomyosin"/>
    <property type="match status" value="1"/>
</dbReference>
<name>T2ME56_HYDVU</name>
<dbReference type="InterPro" id="IPR020568">
    <property type="entry name" value="Ribosomal_Su5_D2-typ_SF"/>
</dbReference>
<dbReference type="PANTHER" id="PTHR43290">
    <property type="entry name" value="MEVALONATE KINASE"/>
    <property type="match status" value="1"/>
</dbReference>
<dbReference type="GO" id="GO:0005524">
    <property type="term" value="F:ATP binding"/>
    <property type="evidence" value="ECO:0007669"/>
    <property type="project" value="UniProtKB-KW"/>
</dbReference>
<dbReference type="GO" id="GO:0004496">
    <property type="term" value="F:mevalonate kinase activity"/>
    <property type="evidence" value="ECO:0007669"/>
    <property type="project" value="UniProtKB-EC"/>
</dbReference>
<dbReference type="Gene3D" id="3.30.70.890">
    <property type="entry name" value="GHMP kinase, C-terminal domain"/>
    <property type="match status" value="1"/>
</dbReference>
<feature type="non-terminal residue" evidence="15">
    <location>
        <position position="1"/>
    </location>
</feature>
<dbReference type="InterPro" id="IPR036554">
    <property type="entry name" value="GHMP_kinase_C_sf"/>
</dbReference>
<proteinExistence type="evidence at transcript level"/>
<keyword evidence="10" id="KW-0460">Magnesium</keyword>
<keyword evidence="4" id="KW-0963">Cytoplasm</keyword>
<keyword evidence="9" id="KW-0067">ATP-binding</keyword>
<evidence type="ECO:0000256" key="5">
    <source>
        <dbReference type="ARBA" id="ARBA00022516"/>
    </source>
</evidence>
<evidence type="ECO:0000259" key="13">
    <source>
        <dbReference type="Pfam" id="PF00288"/>
    </source>
</evidence>
<dbReference type="AlphaFoldDB" id="T2ME56"/>
<keyword evidence="11" id="KW-0443">Lipid metabolism</keyword>
<evidence type="ECO:0000256" key="11">
    <source>
        <dbReference type="ARBA" id="ARBA00023098"/>
    </source>
</evidence>
<dbReference type="EMBL" id="HAAD01004144">
    <property type="protein sequence ID" value="CDG70376.1"/>
    <property type="molecule type" value="mRNA"/>
</dbReference>
<keyword evidence="8 15" id="KW-0418">Kinase</keyword>
<dbReference type="GO" id="GO:0005829">
    <property type="term" value="C:cytosol"/>
    <property type="evidence" value="ECO:0007669"/>
    <property type="project" value="TreeGrafter"/>
</dbReference>
<evidence type="ECO:0000256" key="3">
    <source>
        <dbReference type="ARBA" id="ARBA00012103"/>
    </source>
</evidence>
<evidence type="ECO:0000313" key="15">
    <source>
        <dbReference type="EMBL" id="CDG70376.1"/>
    </source>
</evidence>
<dbReference type="PROSITE" id="PS00627">
    <property type="entry name" value="GHMP_KINASES_ATP"/>
    <property type="match status" value="1"/>
</dbReference>
<keyword evidence="5" id="KW-0444">Lipid biosynthesis</keyword>
<dbReference type="Pfam" id="PF00288">
    <property type="entry name" value="GHMP_kinases_N"/>
    <property type="match status" value="1"/>
</dbReference>
<dbReference type="InterPro" id="IPR006204">
    <property type="entry name" value="GHMP_kinase_N_dom"/>
</dbReference>
<evidence type="ECO:0000259" key="14">
    <source>
        <dbReference type="Pfam" id="PF08544"/>
    </source>
</evidence>
<dbReference type="OrthoDB" id="1652964at2759"/>
<evidence type="ECO:0000256" key="2">
    <source>
        <dbReference type="ARBA" id="ARBA00006495"/>
    </source>
</evidence>
<keyword evidence="6" id="KW-0808">Transferase</keyword>
<dbReference type="InterPro" id="IPR014721">
    <property type="entry name" value="Ribsml_uS5_D2-typ_fold_subgr"/>
</dbReference>
<comment type="subcellular location">
    <subcellularLocation>
        <location evidence="1">Cytoplasm</location>
    </subcellularLocation>
</comment>
<comment type="pathway">
    <text evidence="12">Isoprenoid biosynthesis; isopentenyl diphosphate biosynthesis via mevalonate pathway; isopentenyl diphosphate from (R)-mevalonate: step 1/3.</text>
</comment>
<dbReference type="PANTHER" id="PTHR43290:SF2">
    <property type="entry name" value="MEVALONATE KINASE"/>
    <property type="match status" value="1"/>
</dbReference>
<dbReference type="EC" id="2.7.1.36" evidence="3"/>
<protein>
    <recommendedName>
        <fullName evidence="3">mevalonate kinase</fullName>
        <ecNumber evidence="3">2.7.1.36</ecNumber>
    </recommendedName>
</protein>
<organism evidence="15">
    <name type="scientific">Hydra vulgaris</name>
    <name type="common">Hydra</name>
    <name type="synonym">Hydra attenuata</name>
    <dbReference type="NCBI Taxonomy" id="6087"/>
    <lineage>
        <taxon>Eukaryota</taxon>
        <taxon>Metazoa</taxon>
        <taxon>Cnidaria</taxon>
        <taxon>Hydrozoa</taxon>
        <taxon>Hydroidolina</taxon>
        <taxon>Anthoathecata</taxon>
        <taxon>Aplanulata</taxon>
        <taxon>Hydridae</taxon>
        <taxon>Hydra</taxon>
    </lineage>
</organism>
<accession>T2ME56</accession>
<evidence type="ECO:0000256" key="4">
    <source>
        <dbReference type="ARBA" id="ARBA00022490"/>
    </source>
</evidence>
<comment type="similarity">
    <text evidence="2">Belongs to the GHMP kinase family. Mevalonate kinase subfamily.</text>
</comment>
<feature type="domain" description="GHMP kinase N-terminal" evidence="13">
    <location>
        <begin position="496"/>
        <end position="580"/>
    </location>
</feature>
<reference evidence="15" key="1">
    <citation type="journal article" date="2013" name="Genome Biol. Evol.">
        <title>Punctuated emergences of genetic and phenotypic innovations in eumetazoan, bilaterian, euteleostome, and hominidae ancestors.</title>
        <authorList>
            <person name="Wenger Y."/>
            <person name="Galliot B."/>
        </authorList>
    </citation>
    <scope>NUCLEOTIDE SEQUENCE</scope>
    <source>
        <tissue evidence="15">Whole animals</tissue>
    </source>
</reference>
<dbReference type="InterPro" id="IPR006205">
    <property type="entry name" value="Mev_gal_kin"/>
</dbReference>
<dbReference type="Gene3D" id="3.30.230.10">
    <property type="match status" value="2"/>
</dbReference>
<keyword evidence="7" id="KW-0547">Nucleotide-binding</keyword>
<evidence type="ECO:0000256" key="1">
    <source>
        <dbReference type="ARBA" id="ARBA00004496"/>
    </source>
</evidence>
<dbReference type="InterPro" id="IPR006203">
    <property type="entry name" value="GHMP_knse_ATP-bd_CS"/>
</dbReference>
<sequence length="828" mass="93717">MYNKVISTAPGKLILTGEHSVVYGKEALACSLNLRTECAIQTLKDNFELCLEIPLLDLATSFSIEDILQQIHQNDDINKISNFYSNCKYYNILDLNKTLKSNSELYLHLNIGSLHFHIDELRSLISSLTILPTVFGISESKLYINNPNITDITINGYNIEQCSTEAKKGGALLYLQSNLNYNVRRDLIVYAPKYLESIFIEIINPFKKNIIVGCIYRHPSMNPKEFISDYFNPLLEKLSSENKQVMLMGDFNMDLLNYNESLIISDYLDSLCSYSFYPTIIQPTRLNLIQPKLNLIQPKLNLIQPKLNLIQPKLNLIQPKLNLIQPKLNLIQPKLNLIQPKLNLIQPKLNLIQPKLNLIQPKLNLIQPKLNLIQPKLNLIQPKLNLIQPKLNLIQPKLNLIQPKFNLIQPKLNLIQPKLNLIQPKLNLIQPKLNLIQPKLNLIQPKLNLIQPKLNLIQPKLNLIQPKLNSIQPKLNSIQLKLNLIQPKLNSIQPKLNFIQPNNVGMKVFITSTLPIGCGLGSSAALAVAVASSLLVYCNLISENYWVEKDIMLINKWAYLCEKIVHGNPSGIDNAVSIFGDCISFKSGEINRIHCGIDMKVLIINTGVSRNTKDIVTSVREKSEKIKETILTRNQQFCQCDICLTARCNLTRGSNIEKRGRPKLNMKVLPPPGPVKTMLQHAEAYYKLGLRVSPKVHALVKHKVEFLKMMSSDYPNKGLGHWSEQASESVHQNFSQFWENDYKHLIDINQHLLEAIGVSHPVVNKVITICKKHGLHPKITGAGGGGCVYSLVTDISQSVLDLIINDIKEYDWWVTKLGGDGVKLIHAN</sequence>
<dbReference type="InterPro" id="IPR013750">
    <property type="entry name" value="GHMP_kinase_C_dom"/>
</dbReference>
<dbReference type="SUPFAM" id="SSF56219">
    <property type="entry name" value="DNase I-like"/>
    <property type="match status" value="1"/>
</dbReference>
<dbReference type="SUPFAM" id="SSF54211">
    <property type="entry name" value="Ribosomal protein S5 domain 2-like"/>
    <property type="match status" value="2"/>
</dbReference>
<evidence type="ECO:0000256" key="6">
    <source>
        <dbReference type="ARBA" id="ARBA00022679"/>
    </source>
</evidence>